<dbReference type="InterPro" id="IPR020556">
    <property type="entry name" value="Amidase_CS"/>
</dbReference>
<accession>A0A840IDK0</accession>
<dbReference type="Pfam" id="PF01425">
    <property type="entry name" value="Amidase"/>
    <property type="match status" value="1"/>
</dbReference>
<dbReference type="SUPFAM" id="SSF75304">
    <property type="entry name" value="Amidase signature (AS) enzymes"/>
    <property type="match status" value="1"/>
</dbReference>
<name>A0A840IDK0_9ACTN</name>
<dbReference type="EC" id="3.5.1.4" evidence="3"/>
<comment type="caution">
    <text evidence="3">The sequence shown here is derived from an EMBL/GenBank/DDBJ whole genome shotgun (WGS) entry which is preliminary data.</text>
</comment>
<dbReference type="InterPro" id="IPR023631">
    <property type="entry name" value="Amidase_dom"/>
</dbReference>
<dbReference type="InterPro" id="IPR000120">
    <property type="entry name" value="Amidase"/>
</dbReference>
<evidence type="ECO:0000256" key="1">
    <source>
        <dbReference type="SAM" id="MobiDB-lite"/>
    </source>
</evidence>
<dbReference type="RefSeq" id="WP_183340680.1">
    <property type="nucleotide sequence ID" value="NZ_JACHNU010000001.1"/>
</dbReference>
<sequence length="511" mass="53200">MAPAFTDRLQAAAERLGFPLRDGEVDVMAEVARALLDDLERIDALPDELLPAPAPGARDGGAPPRPEENPVHGWVWRCRVEGAADGPLAGWTVGLKDTIALAGAPLLNGSTVMEGFVPTQDATVVTRLLDAGATIVGKTAVPAFCFEGAGLIGHPHPLPVNPFDRERLPGASSSGSAAVVAAGEVDLALGGDQGGSIRIPASWCGCVGHKPTFGLVPYTGVFPVEVTLDHVGPMARTVAACAQALDALAGADGLDPRQAGVEPAAPAAARLRDGVAGLRVGVLAEGFGCPGAEPEVERAVRDAIARLERDGARVEPVSVPAHRDGMALWNAICLQGATAMLLDGEAVGTNSRGHHWTELGDFYREARRRRAAQLPDTLKVTLLAGTLLAERRGVHYYAKAQNLGRALRRDYDAALERCDVLVMPTTPMRAPRLPEGGSPGELLLQTIGLESAANVAPFDVTGHPALSVPCQREGELPCGLMVVGRHGDDATVLRCGQAVEDGLRAVAGTTN</sequence>
<dbReference type="EMBL" id="JACHNU010000001">
    <property type="protein sequence ID" value="MBB4662020.1"/>
    <property type="molecule type" value="Genomic_DNA"/>
</dbReference>
<proteinExistence type="predicted"/>
<dbReference type="PROSITE" id="PS00571">
    <property type="entry name" value="AMIDASES"/>
    <property type="match status" value="1"/>
</dbReference>
<feature type="region of interest" description="Disordered" evidence="1">
    <location>
        <begin position="48"/>
        <end position="68"/>
    </location>
</feature>
<dbReference type="InterPro" id="IPR036928">
    <property type="entry name" value="AS_sf"/>
</dbReference>
<dbReference type="Gene3D" id="3.90.1300.10">
    <property type="entry name" value="Amidase signature (AS) domain"/>
    <property type="match status" value="1"/>
</dbReference>
<dbReference type="GO" id="GO:0004040">
    <property type="term" value="F:amidase activity"/>
    <property type="evidence" value="ECO:0007669"/>
    <property type="project" value="UniProtKB-EC"/>
</dbReference>
<dbReference type="Proteomes" id="UP000585272">
    <property type="component" value="Unassembled WGS sequence"/>
</dbReference>
<protein>
    <submittedName>
        <fullName evidence="3">Amidase</fullName>
        <ecNumber evidence="3">3.5.1.4</ecNumber>
    </submittedName>
</protein>
<dbReference type="NCBIfam" id="NF005565">
    <property type="entry name" value="PRK07235.1"/>
    <property type="match status" value="1"/>
</dbReference>
<reference evidence="3 4" key="1">
    <citation type="submission" date="2020-08" db="EMBL/GenBank/DDBJ databases">
        <title>Genomic Encyclopedia of Archaeal and Bacterial Type Strains, Phase II (KMG-II): from individual species to whole genera.</title>
        <authorList>
            <person name="Goeker M."/>
        </authorList>
    </citation>
    <scope>NUCLEOTIDE SEQUENCE [LARGE SCALE GENOMIC DNA]</scope>
    <source>
        <strain evidence="3 4">DSM 23288</strain>
    </source>
</reference>
<dbReference type="PANTHER" id="PTHR11895:SF170">
    <property type="entry name" value="AMIDASE"/>
    <property type="match status" value="1"/>
</dbReference>
<dbReference type="AlphaFoldDB" id="A0A840IDK0"/>
<evidence type="ECO:0000313" key="4">
    <source>
        <dbReference type="Proteomes" id="UP000585272"/>
    </source>
</evidence>
<evidence type="ECO:0000313" key="3">
    <source>
        <dbReference type="EMBL" id="MBB4662020.1"/>
    </source>
</evidence>
<evidence type="ECO:0000259" key="2">
    <source>
        <dbReference type="Pfam" id="PF01425"/>
    </source>
</evidence>
<organism evidence="3 4">
    <name type="scientific">Conexibacter arvalis</name>
    <dbReference type="NCBI Taxonomy" id="912552"/>
    <lineage>
        <taxon>Bacteria</taxon>
        <taxon>Bacillati</taxon>
        <taxon>Actinomycetota</taxon>
        <taxon>Thermoleophilia</taxon>
        <taxon>Solirubrobacterales</taxon>
        <taxon>Conexibacteraceae</taxon>
        <taxon>Conexibacter</taxon>
    </lineage>
</organism>
<feature type="compositionally biased region" description="Low complexity" evidence="1">
    <location>
        <begin position="48"/>
        <end position="62"/>
    </location>
</feature>
<dbReference type="PANTHER" id="PTHR11895">
    <property type="entry name" value="TRANSAMIDASE"/>
    <property type="match status" value="1"/>
</dbReference>
<gene>
    <name evidence="3" type="ORF">BDZ31_001593</name>
</gene>
<feature type="domain" description="Amidase" evidence="2">
    <location>
        <begin position="82"/>
        <end position="493"/>
    </location>
</feature>
<keyword evidence="3" id="KW-0378">Hydrolase</keyword>
<keyword evidence="4" id="KW-1185">Reference proteome</keyword>